<comment type="subcellular location">
    <subcellularLocation>
        <location evidence="1">Membrane</location>
        <topology evidence="1">Single-pass membrane protein</topology>
    </subcellularLocation>
</comment>
<keyword evidence="4" id="KW-0808">Transferase</keyword>
<dbReference type="SMART" id="SM00220">
    <property type="entry name" value="S_TKc"/>
    <property type="match status" value="1"/>
</dbReference>
<dbReference type="EC" id="2.7.11.1" evidence="2"/>
<dbReference type="SUPFAM" id="SSF56112">
    <property type="entry name" value="Protein kinase-like (PK-like)"/>
    <property type="match status" value="1"/>
</dbReference>
<dbReference type="InterPro" id="IPR025287">
    <property type="entry name" value="WAK_GUB"/>
</dbReference>
<dbReference type="PROSITE" id="PS50011">
    <property type="entry name" value="PROTEIN_KINASE_DOM"/>
    <property type="match status" value="1"/>
</dbReference>
<evidence type="ECO:0000313" key="18">
    <source>
        <dbReference type="EMBL" id="GMH15203.1"/>
    </source>
</evidence>
<dbReference type="FunFam" id="1.10.510.10:FF:000161">
    <property type="entry name" value="Wall-associated receptor kinase-like 20"/>
    <property type="match status" value="1"/>
</dbReference>
<evidence type="ECO:0000256" key="9">
    <source>
        <dbReference type="ARBA" id="ARBA00022840"/>
    </source>
</evidence>
<proteinExistence type="predicted"/>
<evidence type="ECO:0000256" key="11">
    <source>
        <dbReference type="ARBA" id="ARBA00023136"/>
    </source>
</evidence>
<feature type="region of interest" description="Disordered" evidence="15">
    <location>
        <begin position="537"/>
        <end position="585"/>
    </location>
</feature>
<dbReference type="Gene3D" id="1.10.510.10">
    <property type="entry name" value="Transferase(Phosphotransferase) domain 1"/>
    <property type="match status" value="1"/>
</dbReference>
<name>A0AAD3SPR2_NEPGR</name>
<accession>A0AAD3SPR2</accession>
<dbReference type="InterPro" id="IPR008271">
    <property type="entry name" value="Ser/Thr_kinase_AS"/>
</dbReference>
<evidence type="ECO:0000256" key="12">
    <source>
        <dbReference type="ARBA" id="ARBA00023180"/>
    </source>
</evidence>
<protein>
    <recommendedName>
        <fullName evidence="2">non-specific serine/threonine protein kinase</fullName>
        <ecNumber evidence="2">2.7.11.1</ecNumber>
    </recommendedName>
</protein>
<evidence type="ECO:0000313" key="19">
    <source>
        <dbReference type="Proteomes" id="UP001279734"/>
    </source>
</evidence>
<dbReference type="Gene3D" id="3.30.200.20">
    <property type="entry name" value="Phosphorylase Kinase, domain 1"/>
    <property type="match status" value="1"/>
</dbReference>
<comment type="caution">
    <text evidence="18">The sequence shown here is derived from an EMBL/GenBank/DDBJ whole genome shotgun (WGS) entry which is preliminary data.</text>
</comment>
<gene>
    <name evidence="18" type="ORF">Nepgr_017044</name>
</gene>
<keyword evidence="8" id="KW-0418">Kinase</keyword>
<keyword evidence="6 16" id="KW-0732">Signal</keyword>
<evidence type="ECO:0000256" key="6">
    <source>
        <dbReference type="ARBA" id="ARBA00022729"/>
    </source>
</evidence>
<evidence type="ECO:0000256" key="4">
    <source>
        <dbReference type="ARBA" id="ARBA00022679"/>
    </source>
</evidence>
<keyword evidence="7" id="KW-0547">Nucleotide-binding</keyword>
<comment type="catalytic activity">
    <reaction evidence="13">
        <text>L-threonyl-[protein] + ATP = O-phospho-L-threonyl-[protein] + ADP + H(+)</text>
        <dbReference type="Rhea" id="RHEA:46608"/>
        <dbReference type="Rhea" id="RHEA-COMP:11060"/>
        <dbReference type="Rhea" id="RHEA-COMP:11605"/>
        <dbReference type="ChEBI" id="CHEBI:15378"/>
        <dbReference type="ChEBI" id="CHEBI:30013"/>
        <dbReference type="ChEBI" id="CHEBI:30616"/>
        <dbReference type="ChEBI" id="CHEBI:61977"/>
        <dbReference type="ChEBI" id="CHEBI:456216"/>
        <dbReference type="EC" id="2.7.11.1"/>
    </reaction>
</comment>
<feature type="signal peptide" evidence="16">
    <location>
        <begin position="1"/>
        <end position="35"/>
    </location>
</feature>
<sequence>MSKIRLFTMAMPSSPVGRSLSLLIFFLLPYNSVSSDEGFQACKPLNCGSVTITYPFYILGRQPSYCGFPGFQLLCQSNSPILKVFNENYTVRNIFYNNQSIKIINSAFVDFNCNRIFSVHNLISDSDDGKFKVASNYTWKVLYLLYDCEKSLYKGLVNYENFTCLDGGANRTVSAAYGGSDLQKAAAISKCISGAISVPYEAEDGDGIERVLTREIILNWTADNCNVCNESGGRCGYDQNVSLFQCFCPDRVHDVRCHPRVSSKLKDGREVAIKRLYQKNHRQVEQFMNEVEILTRLRHRNLVTLYGCTSRHSRELLLVYEYIPNGTVADHLHGNRAKSGFLTWPIRMRIAIDTASALSFLHASDVIHRDVKTYNILLDNNFCVKVGDFGLSRLFPTNVTHISTAPQGTPGYLDPEYHHCYQLTDKSDVYSFGVVLIELISSLPAVDLNRQQLEINLSDYAMSRIQRRAFSDLVDPQLGFESNFEIKQMIILLAELACQCLQHDKGSRPSMDEVLETLIRIESADYKKLETYEMGKNDVASQNTKTPLSPPDIDDVGLLKNVQRPPSPNSVMSNWGSRSTSSTSS</sequence>
<evidence type="ECO:0000259" key="17">
    <source>
        <dbReference type="PROSITE" id="PS50011"/>
    </source>
</evidence>
<evidence type="ECO:0000256" key="15">
    <source>
        <dbReference type="SAM" id="MobiDB-lite"/>
    </source>
</evidence>
<evidence type="ECO:0000256" key="13">
    <source>
        <dbReference type="ARBA" id="ARBA00047899"/>
    </source>
</evidence>
<dbReference type="InterPro" id="IPR001245">
    <property type="entry name" value="Ser-Thr/Tyr_kinase_cat_dom"/>
</dbReference>
<evidence type="ECO:0000256" key="3">
    <source>
        <dbReference type="ARBA" id="ARBA00022527"/>
    </source>
</evidence>
<keyword evidence="10" id="KW-1133">Transmembrane helix</keyword>
<reference evidence="18" key="1">
    <citation type="submission" date="2023-05" db="EMBL/GenBank/DDBJ databases">
        <title>Nepenthes gracilis genome sequencing.</title>
        <authorList>
            <person name="Fukushima K."/>
        </authorList>
    </citation>
    <scope>NUCLEOTIDE SEQUENCE</scope>
    <source>
        <strain evidence="18">SING2019-196</strain>
    </source>
</reference>
<keyword evidence="19" id="KW-1185">Reference proteome</keyword>
<feature type="domain" description="Protein kinase" evidence="17">
    <location>
        <begin position="159"/>
        <end position="521"/>
    </location>
</feature>
<dbReference type="Pfam" id="PF14380">
    <property type="entry name" value="WAK_assoc"/>
    <property type="match status" value="1"/>
</dbReference>
<evidence type="ECO:0000256" key="1">
    <source>
        <dbReference type="ARBA" id="ARBA00004167"/>
    </source>
</evidence>
<dbReference type="GO" id="GO:0030247">
    <property type="term" value="F:polysaccharide binding"/>
    <property type="evidence" value="ECO:0007669"/>
    <property type="project" value="InterPro"/>
</dbReference>
<organism evidence="18 19">
    <name type="scientific">Nepenthes gracilis</name>
    <name type="common">Slender pitcher plant</name>
    <dbReference type="NCBI Taxonomy" id="150966"/>
    <lineage>
        <taxon>Eukaryota</taxon>
        <taxon>Viridiplantae</taxon>
        <taxon>Streptophyta</taxon>
        <taxon>Embryophyta</taxon>
        <taxon>Tracheophyta</taxon>
        <taxon>Spermatophyta</taxon>
        <taxon>Magnoliopsida</taxon>
        <taxon>eudicotyledons</taxon>
        <taxon>Gunneridae</taxon>
        <taxon>Pentapetalae</taxon>
        <taxon>Caryophyllales</taxon>
        <taxon>Nepenthaceae</taxon>
        <taxon>Nepenthes</taxon>
    </lineage>
</organism>
<dbReference type="GO" id="GO:0004674">
    <property type="term" value="F:protein serine/threonine kinase activity"/>
    <property type="evidence" value="ECO:0007669"/>
    <property type="project" value="UniProtKB-KW"/>
</dbReference>
<comment type="catalytic activity">
    <reaction evidence="14">
        <text>L-seryl-[protein] + ATP = O-phospho-L-seryl-[protein] + ADP + H(+)</text>
        <dbReference type="Rhea" id="RHEA:17989"/>
        <dbReference type="Rhea" id="RHEA-COMP:9863"/>
        <dbReference type="Rhea" id="RHEA-COMP:11604"/>
        <dbReference type="ChEBI" id="CHEBI:15378"/>
        <dbReference type="ChEBI" id="CHEBI:29999"/>
        <dbReference type="ChEBI" id="CHEBI:30616"/>
        <dbReference type="ChEBI" id="CHEBI:83421"/>
        <dbReference type="ChEBI" id="CHEBI:456216"/>
        <dbReference type="EC" id="2.7.11.1"/>
    </reaction>
</comment>
<dbReference type="InterPro" id="IPR032872">
    <property type="entry name" value="WAK_assoc_C"/>
</dbReference>
<evidence type="ECO:0000256" key="7">
    <source>
        <dbReference type="ARBA" id="ARBA00022741"/>
    </source>
</evidence>
<dbReference type="GO" id="GO:0005886">
    <property type="term" value="C:plasma membrane"/>
    <property type="evidence" value="ECO:0007669"/>
    <property type="project" value="UniProtKB-ARBA"/>
</dbReference>
<evidence type="ECO:0000256" key="14">
    <source>
        <dbReference type="ARBA" id="ARBA00048679"/>
    </source>
</evidence>
<keyword evidence="12" id="KW-0325">Glycoprotein</keyword>
<feature type="chain" id="PRO_5042216827" description="non-specific serine/threonine protein kinase" evidence="16">
    <location>
        <begin position="36"/>
        <end position="585"/>
    </location>
</feature>
<keyword evidence="3" id="KW-0723">Serine/threonine-protein kinase</keyword>
<evidence type="ECO:0000256" key="16">
    <source>
        <dbReference type="SAM" id="SignalP"/>
    </source>
</evidence>
<dbReference type="Proteomes" id="UP001279734">
    <property type="component" value="Unassembled WGS sequence"/>
</dbReference>
<keyword evidence="5" id="KW-0812">Transmembrane</keyword>
<dbReference type="InterPro" id="IPR011009">
    <property type="entry name" value="Kinase-like_dom_sf"/>
</dbReference>
<dbReference type="Pfam" id="PF07714">
    <property type="entry name" value="PK_Tyr_Ser-Thr"/>
    <property type="match status" value="1"/>
</dbReference>
<evidence type="ECO:0000256" key="2">
    <source>
        <dbReference type="ARBA" id="ARBA00012513"/>
    </source>
</evidence>
<evidence type="ECO:0000256" key="10">
    <source>
        <dbReference type="ARBA" id="ARBA00022989"/>
    </source>
</evidence>
<keyword evidence="11" id="KW-0472">Membrane</keyword>
<dbReference type="EMBL" id="BSYO01000015">
    <property type="protein sequence ID" value="GMH15203.1"/>
    <property type="molecule type" value="Genomic_DNA"/>
</dbReference>
<dbReference type="PROSITE" id="PS00108">
    <property type="entry name" value="PROTEIN_KINASE_ST"/>
    <property type="match status" value="1"/>
</dbReference>
<dbReference type="InterPro" id="IPR000719">
    <property type="entry name" value="Prot_kinase_dom"/>
</dbReference>
<dbReference type="PANTHER" id="PTHR46008:SF2">
    <property type="entry name" value="LEAF RUST 10 DISEASE-RESISTANCE LOCUS RECEPTOR-LIKE PROTEIN KINASE-LIKE 1.4"/>
    <property type="match status" value="1"/>
</dbReference>
<keyword evidence="9" id="KW-0067">ATP-binding</keyword>
<dbReference type="GO" id="GO:0005524">
    <property type="term" value="F:ATP binding"/>
    <property type="evidence" value="ECO:0007669"/>
    <property type="project" value="UniProtKB-KW"/>
</dbReference>
<evidence type="ECO:0000256" key="5">
    <source>
        <dbReference type="ARBA" id="ARBA00022692"/>
    </source>
</evidence>
<dbReference type="Pfam" id="PF13947">
    <property type="entry name" value="GUB_WAK_bind"/>
    <property type="match status" value="1"/>
</dbReference>
<evidence type="ECO:0000256" key="8">
    <source>
        <dbReference type="ARBA" id="ARBA00022777"/>
    </source>
</evidence>
<dbReference type="AlphaFoldDB" id="A0AAD3SPR2"/>
<dbReference type="PANTHER" id="PTHR46008">
    <property type="entry name" value="LEAF RUST 10 DISEASE-RESISTANCE LOCUS RECEPTOR-LIKE PROTEIN KINASE-LIKE 1.4"/>
    <property type="match status" value="1"/>
</dbReference>